<evidence type="ECO:0000313" key="2">
    <source>
        <dbReference type="Proteomes" id="UP001604267"/>
    </source>
</evidence>
<dbReference type="EMBL" id="JBICYV010000035">
    <property type="protein sequence ID" value="MFG3016762.1"/>
    <property type="molecule type" value="Genomic_DNA"/>
</dbReference>
<dbReference type="RefSeq" id="WP_392825850.1">
    <property type="nucleotide sequence ID" value="NZ_JBICYV010000035.1"/>
</dbReference>
<evidence type="ECO:0000313" key="1">
    <source>
        <dbReference type="EMBL" id="MFG3016762.1"/>
    </source>
</evidence>
<dbReference type="Proteomes" id="UP001604267">
    <property type="component" value="Unassembled WGS sequence"/>
</dbReference>
<accession>A0ABW7BHV8</accession>
<keyword evidence="2" id="KW-1185">Reference proteome</keyword>
<gene>
    <name evidence="1" type="ORF">ACGFZB_41185</name>
</gene>
<proteinExistence type="predicted"/>
<evidence type="ECO:0008006" key="3">
    <source>
        <dbReference type="Google" id="ProtNLM"/>
    </source>
</evidence>
<reference evidence="1 2" key="1">
    <citation type="submission" date="2024-10" db="EMBL/GenBank/DDBJ databases">
        <title>The Natural Products Discovery Center: Release of the First 8490 Sequenced Strains for Exploring Actinobacteria Biosynthetic Diversity.</title>
        <authorList>
            <person name="Kalkreuter E."/>
            <person name="Kautsar S.A."/>
            <person name="Yang D."/>
            <person name="Bader C.D."/>
            <person name="Teijaro C.N."/>
            <person name="Fluegel L."/>
            <person name="Davis C.M."/>
            <person name="Simpson J.R."/>
            <person name="Lauterbach L."/>
            <person name="Steele A.D."/>
            <person name="Gui C."/>
            <person name="Meng S."/>
            <person name="Li G."/>
            <person name="Viehrig K."/>
            <person name="Ye F."/>
            <person name="Su P."/>
            <person name="Kiefer A.F."/>
            <person name="Nichols A."/>
            <person name="Cepeda A.J."/>
            <person name="Yan W."/>
            <person name="Fan B."/>
            <person name="Jiang Y."/>
            <person name="Adhikari A."/>
            <person name="Zheng C.-J."/>
            <person name="Schuster L."/>
            <person name="Cowan T.M."/>
            <person name="Smanski M.J."/>
            <person name="Chevrette M.G."/>
            <person name="De Carvalho L.P.S."/>
            <person name="Shen B."/>
        </authorList>
    </citation>
    <scope>NUCLEOTIDE SEQUENCE [LARGE SCALE GENOMIC DNA]</scope>
    <source>
        <strain evidence="1 2">NPDC048320</strain>
    </source>
</reference>
<sequence>MPARATPSDQSDLDRWLVDHPFLHRTVVAFIQWAVARRITGKLAISRPSKKTSSGCLDEQDLQKQLRRCLNDDTIPREARIIGALVRFYAVPISRIVELTTDRFHCDENGAYLTLDRHPVLLPPKLALRIEEQIAQPVTGSRMLQRFGNGNGYLFPGRTPGRTPGRPRNVVGTHNLLNQVGLPVLSARNTAMIEAVISLPPIVVADLFGLSITTAQRWSNYAKDDWSAYLAARITTE</sequence>
<organism evidence="1 2">
    <name type="scientific">Streptomyces cinerochromogenes</name>
    <dbReference type="NCBI Taxonomy" id="66422"/>
    <lineage>
        <taxon>Bacteria</taxon>
        <taxon>Bacillati</taxon>
        <taxon>Actinomycetota</taxon>
        <taxon>Actinomycetes</taxon>
        <taxon>Kitasatosporales</taxon>
        <taxon>Streptomycetaceae</taxon>
        <taxon>Streptomyces</taxon>
    </lineage>
</organism>
<comment type="caution">
    <text evidence="1">The sequence shown here is derived from an EMBL/GenBank/DDBJ whole genome shotgun (WGS) entry which is preliminary data.</text>
</comment>
<name>A0ABW7BHV8_9ACTN</name>
<protein>
    <recommendedName>
        <fullName evidence="3">Integrase</fullName>
    </recommendedName>
</protein>